<evidence type="ECO:0008006" key="9">
    <source>
        <dbReference type="Google" id="ProtNLM"/>
    </source>
</evidence>
<evidence type="ECO:0000256" key="7">
    <source>
        <dbReference type="SAM" id="Phobius"/>
    </source>
</evidence>
<evidence type="ECO:0000256" key="6">
    <source>
        <dbReference type="ARBA" id="ARBA00023315"/>
    </source>
</evidence>
<organism evidence="8">
    <name type="scientific">candidate division WOR-3 bacterium</name>
    <dbReference type="NCBI Taxonomy" id="2052148"/>
    <lineage>
        <taxon>Bacteria</taxon>
        <taxon>Bacteria division WOR-3</taxon>
    </lineage>
</organism>
<evidence type="ECO:0000256" key="2">
    <source>
        <dbReference type="ARBA" id="ARBA00022475"/>
    </source>
</evidence>
<dbReference type="GO" id="GO:0016746">
    <property type="term" value="F:acyltransferase activity"/>
    <property type="evidence" value="ECO:0007669"/>
    <property type="project" value="UniProtKB-KW"/>
</dbReference>
<keyword evidence="5 7" id="KW-0472">Membrane</keyword>
<gene>
    <name evidence="8" type="ORF">ENU74_02230</name>
</gene>
<proteinExistence type="predicted"/>
<reference evidence="8" key="1">
    <citation type="journal article" date="2020" name="mSystems">
        <title>Genome- and Community-Level Interaction Insights into Carbon Utilization and Element Cycling Functions of Hydrothermarchaeota in Hydrothermal Sediment.</title>
        <authorList>
            <person name="Zhou Z."/>
            <person name="Liu Y."/>
            <person name="Xu W."/>
            <person name="Pan J."/>
            <person name="Luo Z.H."/>
            <person name="Li M."/>
        </authorList>
    </citation>
    <scope>NUCLEOTIDE SEQUENCE [LARGE SCALE GENOMIC DNA]</scope>
    <source>
        <strain evidence="8">SpSt-697</strain>
    </source>
</reference>
<keyword evidence="2" id="KW-1003">Cell membrane</keyword>
<dbReference type="PANTHER" id="PTHR30606:SF10">
    <property type="entry name" value="PHOSPHATIDYLINOSITOL MANNOSIDE ACYLTRANSFERASE"/>
    <property type="match status" value="1"/>
</dbReference>
<keyword evidence="6" id="KW-0012">Acyltransferase</keyword>
<accession>A0A7V3ZUP2</accession>
<evidence type="ECO:0000256" key="1">
    <source>
        <dbReference type="ARBA" id="ARBA00004533"/>
    </source>
</evidence>
<dbReference type="Pfam" id="PF03279">
    <property type="entry name" value="Lip_A_acyltrans"/>
    <property type="match status" value="1"/>
</dbReference>
<sequence>MYPKILKTLFFLIFFFYFLYKKNYRKEIKNNYFYLFKKKNFPFAYYFKSLAENLSTMMVINKKKSSLIFDKIKFLGDNIIRERGGVVVTFHYGIYELLPLIFSQRGYKTAIVYSPQRNSLLNTILLRIRKGKVEKFLRNLKEIKEALQEGYLVGFAIDNIHKGKLVSLKEILPHLKVSLSPFIIAQRFGYPLYFVLIRKNEKDYQVVIKKGFLPLFIKEELKKNIFDWVLWEK</sequence>
<keyword evidence="4" id="KW-0808">Transferase</keyword>
<evidence type="ECO:0000256" key="5">
    <source>
        <dbReference type="ARBA" id="ARBA00023136"/>
    </source>
</evidence>
<evidence type="ECO:0000256" key="4">
    <source>
        <dbReference type="ARBA" id="ARBA00022679"/>
    </source>
</evidence>
<keyword evidence="7" id="KW-1133">Transmembrane helix</keyword>
<dbReference type="PANTHER" id="PTHR30606">
    <property type="entry name" value="LIPID A BIOSYNTHESIS LAUROYL ACYLTRANSFERASE"/>
    <property type="match status" value="1"/>
</dbReference>
<keyword evidence="3" id="KW-0997">Cell inner membrane</keyword>
<dbReference type="EMBL" id="DTDR01000059">
    <property type="protein sequence ID" value="HGK63402.1"/>
    <property type="molecule type" value="Genomic_DNA"/>
</dbReference>
<name>A0A7V3ZUP2_UNCW3</name>
<comment type="subcellular location">
    <subcellularLocation>
        <location evidence="1">Cell inner membrane</location>
    </subcellularLocation>
</comment>
<evidence type="ECO:0000256" key="3">
    <source>
        <dbReference type="ARBA" id="ARBA00022519"/>
    </source>
</evidence>
<feature type="transmembrane region" description="Helical" evidence="7">
    <location>
        <begin position="5"/>
        <end position="20"/>
    </location>
</feature>
<dbReference type="GO" id="GO:0009247">
    <property type="term" value="P:glycolipid biosynthetic process"/>
    <property type="evidence" value="ECO:0007669"/>
    <property type="project" value="UniProtKB-ARBA"/>
</dbReference>
<dbReference type="GO" id="GO:0005886">
    <property type="term" value="C:plasma membrane"/>
    <property type="evidence" value="ECO:0007669"/>
    <property type="project" value="UniProtKB-SubCell"/>
</dbReference>
<evidence type="ECO:0000313" key="8">
    <source>
        <dbReference type="EMBL" id="HGK63402.1"/>
    </source>
</evidence>
<dbReference type="AlphaFoldDB" id="A0A7V3ZUP2"/>
<keyword evidence="7" id="KW-0812">Transmembrane</keyword>
<protein>
    <recommendedName>
        <fullName evidence="9">Lipid A biosynthesis acyltransferase</fullName>
    </recommendedName>
</protein>
<comment type="caution">
    <text evidence="8">The sequence shown here is derived from an EMBL/GenBank/DDBJ whole genome shotgun (WGS) entry which is preliminary data.</text>
</comment>
<dbReference type="InterPro" id="IPR004960">
    <property type="entry name" value="LipA_acyltrans"/>
</dbReference>